<evidence type="ECO:0000256" key="2">
    <source>
        <dbReference type="SAM" id="MobiDB-lite"/>
    </source>
</evidence>
<accession>A0AAU7B3P8</accession>
<evidence type="ECO:0000259" key="4">
    <source>
        <dbReference type="SMART" id="SM00047"/>
    </source>
</evidence>
<evidence type="ECO:0000256" key="3">
    <source>
        <dbReference type="SAM" id="SignalP"/>
    </source>
</evidence>
<dbReference type="Gene3D" id="1.10.530.10">
    <property type="match status" value="1"/>
</dbReference>
<feature type="chain" id="PRO_5043616215" evidence="3">
    <location>
        <begin position="27"/>
        <end position="346"/>
    </location>
</feature>
<evidence type="ECO:0000256" key="1">
    <source>
        <dbReference type="ARBA" id="ARBA00022801"/>
    </source>
</evidence>
<dbReference type="InterPro" id="IPR002901">
    <property type="entry name" value="MGlyc_endo_b_GlcNAc-like_dom"/>
</dbReference>
<dbReference type="GO" id="GO:0004040">
    <property type="term" value="F:amidase activity"/>
    <property type="evidence" value="ECO:0007669"/>
    <property type="project" value="InterPro"/>
</dbReference>
<dbReference type="SMART" id="SM00047">
    <property type="entry name" value="LYZ2"/>
    <property type="match status" value="1"/>
</dbReference>
<dbReference type="InterPro" id="IPR051056">
    <property type="entry name" value="Glycosyl_Hydrolase_73"/>
</dbReference>
<dbReference type="KEGG" id="parq:DSM112329_05140"/>
<feature type="compositionally biased region" description="Low complexity" evidence="2">
    <location>
        <begin position="310"/>
        <end position="329"/>
    </location>
</feature>
<protein>
    <submittedName>
        <fullName evidence="5">Endolysin</fullName>
    </submittedName>
</protein>
<organism evidence="5">
    <name type="scientific">Paraconexibacter sp. AEG42_29</name>
    <dbReference type="NCBI Taxonomy" id="2997339"/>
    <lineage>
        <taxon>Bacteria</taxon>
        <taxon>Bacillati</taxon>
        <taxon>Actinomycetota</taxon>
        <taxon>Thermoleophilia</taxon>
        <taxon>Solirubrobacterales</taxon>
        <taxon>Paraconexibacteraceae</taxon>
        <taxon>Paraconexibacter</taxon>
    </lineage>
</organism>
<feature type="signal peptide" evidence="3">
    <location>
        <begin position="1"/>
        <end position="26"/>
    </location>
</feature>
<dbReference type="EMBL" id="CP114014">
    <property type="protein sequence ID" value="XAY08242.1"/>
    <property type="molecule type" value="Genomic_DNA"/>
</dbReference>
<keyword evidence="1" id="KW-0378">Hydrolase</keyword>
<dbReference type="PANTHER" id="PTHR33308:SF9">
    <property type="entry name" value="PEPTIDOGLYCAN HYDROLASE FLGJ"/>
    <property type="match status" value="1"/>
</dbReference>
<keyword evidence="3" id="KW-0732">Signal</keyword>
<feature type="domain" description="Mannosyl-glycoprotein endo-beta-N-acetylglucosamidase-like" evidence="4">
    <location>
        <begin position="135"/>
        <end position="304"/>
    </location>
</feature>
<reference evidence="5" key="1">
    <citation type="submission" date="2022-12" db="EMBL/GenBank/DDBJ databases">
        <title>Paraconexibacter alkalitolerans sp. nov. and Baekduia alba sp. nov., isolated from soil and emended description of the genera Paraconexibacter (Chun et al., 2020) and Baekduia (An et al., 2020).</title>
        <authorList>
            <person name="Vieira S."/>
            <person name="Huber K.J."/>
            <person name="Geppert A."/>
            <person name="Wolf J."/>
            <person name="Neumann-Schaal M."/>
            <person name="Muesken M."/>
            <person name="Overmann J."/>
        </authorList>
    </citation>
    <scope>NUCLEOTIDE SEQUENCE</scope>
    <source>
        <strain evidence="5">AEG42_29</strain>
    </source>
</reference>
<dbReference type="Pfam" id="PF01832">
    <property type="entry name" value="Glucosaminidase"/>
    <property type="match status" value="1"/>
</dbReference>
<feature type="region of interest" description="Disordered" evidence="2">
    <location>
        <begin position="306"/>
        <end position="346"/>
    </location>
</feature>
<sequence>MVVRFTAAAGLAAAILSTLFAGPAAAQSGSAKGTVMSPDRTTVKARVSPGGAVEAKVKHGTRLRITCQMSGPIASSKGSRSNIWNRVIVGTKRLYMSDVLMKTGSSGVLVAKLCGAPALDPQQLPGDTTGACGITSPVAQLPPFPSRSAFIKAAVPGAQKSDRETQVPASVTLAQSILETGSGTIAAGANNYFGIKAGVVADEGEGVFQWGVNGVGCVLRKTGEVIGGKMVTTIGAFRAYASLAKSIEDHGARLVANDVYKGAFAYTEKPEQFARVIARYYATDPEYANKVVSLMRSEKLTRYDVKGKKVAPVPADDTPATTTPTTPAKPAVPTPADPSGGVSPSP</sequence>
<dbReference type="RefSeq" id="WP_354699423.1">
    <property type="nucleotide sequence ID" value="NZ_CP114014.1"/>
</dbReference>
<evidence type="ECO:0000313" key="5">
    <source>
        <dbReference type="EMBL" id="XAY08242.1"/>
    </source>
</evidence>
<dbReference type="PANTHER" id="PTHR33308">
    <property type="entry name" value="PEPTIDOGLYCAN HYDROLASE FLGJ"/>
    <property type="match status" value="1"/>
</dbReference>
<proteinExistence type="predicted"/>
<dbReference type="AlphaFoldDB" id="A0AAU7B3P8"/>
<name>A0AAU7B3P8_9ACTN</name>
<gene>
    <name evidence="5" type="ORF">DSM112329_05140</name>
</gene>